<keyword evidence="5 14" id="KW-0732">Signal</keyword>
<dbReference type="SUPFAM" id="SSF52058">
    <property type="entry name" value="L domain-like"/>
    <property type="match status" value="1"/>
</dbReference>
<evidence type="ECO:0000256" key="7">
    <source>
        <dbReference type="ARBA" id="ARBA00022889"/>
    </source>
</evidence>
<evidence type="ECO:0000256" key="10">
    <source>
        <dbReference type="ARBA" id="ARBA00023157"/>
    </source>
</evidence>
<evidence type="ECO:0000313" key="17">
    <source>
        <dbReference type="Proteomes" id="UP000261500"/>
    </source>
</evidence>
<evidence type="ECO:0000256" key="5">
    <source>
        <dbReference type="ARBA" id="ARBA00022729"/>
    </source>
</evidence>
<dbReference type="STRING" id="48699.ENSPLAP00000025661"/>
<dbReference type="GeneTree" id="ENSGT00950000183146"/>
<dbReference type="InterPro" id="IPR007110">
    <property type="entry name" value="Ig-like_dom"/>
</dbReference>
<dbReference type="InterPro" id="IPR036179">
    <property type="entry name" value="Ig-like_dom_sf"/>
</dbReference>
<dbReference type="AlphaFoldDB" id="A0A3B3VKY0"/>
<reference evidence="16" key="1">
    <citation type="submission" date="2025-08" db="UniProtKB">
        <authorList>
            <consortium name="Ensembl"/>
        </authorList>
    </citation>
    <scope>IDENTIFICATION</scope>
</reference>
<dbReference type="SMART" id="SM00409">
    <property type="entry name" value="IG"/>
    <property type="match status" value="1"/>
</dbReference>
<evidence type="ECO:0000256" key="1">
    <source>
        <dbReference type="ARBA" id="ARBA00004479"/>
    </source>
</evidence>
<evidence type="ECO:0000256" key="4">
    <source>
        <dbReference type="ARBA" id="ARBA00022692"/>
    </source>
</evidence>
<dbReference type="GO" id="GO:0007420">
    <property type="term" value="P:brain development"/>
    <property type="evidence" value="ECO:0007669"/>
    <property type="project" value="TreeGrafter"/>
</dbReference>
<keyword evidence="12" id="KW-0393">Immunoglobulin domain</keyword>
<keyword evidence="9 13" id="KW-0472">Membrane</keyword>
<dbReference type="InterPro" id="IPR001611">
    <property type="entry name" value="Leu-rich_rpt"/>
</dbReference>
<dbReference type="Proteomes" id="UP000261500">
    <property type="component" value="Unplaced"/>
</dbReference>
<evidence type="ECO:0000256" key="11">
    <source>
        <dbReference type="ARBA" id="ARBA00023180"/>
    </source>
</evidence>
<dbReference type="PROSITE" id="PS50835">
    <property type="entry name" value="IG_LIKE"/>
    <property type="match status" value="1"/>
</dbReference>
<dbReference type="Ensembl" id="ENSPLAT00000000272.1">
    <property type="protein sequence ID" value="ENSPLAP00000025661.1"/>
    <property type="gene ID" value="ENSPLAG00000012848.1"/>
</dbReference>
<feature type="chain" id="PRO_5017200454" evidence="14">
    <location>
        <begin position="23"/>
        <end position="464"/>
    </location>
</feature>
<evidence type="ECO:0000259" key="15">
    <source>
        <dbReference type="PROSITE" id="PS50835"/>
    </source>
</evidence>
<comment type="subcellular location">
    <subcellularLocation>
        <location evidence="1">Membrane</location>
        <topology evidence="1">Single-pass type I membrane protein</topology>
    </subcellularLocation>
</comment>
<evidence type="ECO:0000313" key="16">
    <source>
        <dbReference type="Ensembl" id="ENSPLAP00000025661.1"/>
    </source>
</evidence>
<dbReference type="Gene3D" id="3.80.10.10">
    <property type="entry name" value="Ribonuclease Inhibitor"/>
    <property type="match status" value="1"/>
</dbReference>
<keyword evidence="11" id="KW-0325">Glycoprotein</keyword>
<reference evidence="16" key="2">
    <citation type="submission" date="2025-09" db="UniProtKB">
        <authorList>
            <consortium name="Ensembl"/>
        </authorList>
    </citation>
    <scope>IDENTIFICATION</scope>
</reference>
<protein>
    <submittedName>
        <fullName evidence="16">Adhesion molecule with Ig like domain 3</fullName>
    </submittedName>
</protein>
<dbReference type="Gene3D" id="2.60.40.10">
    <property type="entry name" value="Immunoglobulins"/>
    <property type="match status" value="1"/>
</dbReference>
<keyword evidence="7" id="KW-0130">Cell adhesion</keyword>
<keyword evidence="10" id="KW-1015">Disulfide bond</keyword>
<dbReference type="PANTHER" id="PTHR24368:SF62">
    <property type="entry name" value="AMPHOTERIN-INDUCED PROTEIN 3"/>
    <property type="match status" value="1"/>
</dbReference>
<keyword evidence="17" id="KW-1185">Reference proteome</keyword>
<dbReference type="PANTHER" id="PTHR24368">
    <property type="entry name" value="AMPHOTERIN-INDUCED PROTEIN"/>
    <property type="match status" value="1"/>
</dbReference>
<keyword evidence="3" id="KW-0433">Leucine-rich repeat</keyword>
<dbReference type="SMART" id="SM00369">
    <property type="entry name" value="LRR_TYP"/>
    <property type="match status" value="5"/>
</dbReference>
<feature type="domain" description="Ig-like" evidence="15">
    <location>
        <begin position="272"/>
        <end position="364"/>
    </location>
</feature>
<evidence type="ECO:0000256" key="12">
    <source>
        <dbReference type="ARBA" id="ARBA00023319"/>
    </source>
</evidence>
<proteinExistence type="inferred from homology"/>
<name>A0A3B3VKY0_9TELE</name>
<organism evidence="16 17">
    <name type="scientific">Poecilia latipinna</name>
    <name type="common">sailfin molly</name>
    <dbReference type="NCBI Taxonomy" id="48699"/>
    <lineage>
        <taxon>Eukaryota</taxon>
        <taxon>Metazoa</taxon>
        <taxon>Chordata</taxon>
        <taxon>Craniata</taxon>
        <taxon>Vertebrata</taxon>
        <taxon>Euteleostomi</taxon>
        <taxon>Actinopterygii</taxon>
        <taxon>Neopterygii</taxon>
        <taxon>Teleostei</taxon>
        <taxon>Neoteleostei</taxon>
        <taxon>Acanthomorphata</taxon>
        <taxon>Ovalentaria</taxon>
        <taxon>Atherinomorphae</taxon>
        <taxon>Cyprinodontiformes</taxon>
        <taxon>Poeciliidae</taxon>
        <taxon>Poeciliinae</taxon>
        <taxon>Poecilia</taxon>
    </lineage>
</organism>
<evidence type="ECO:0000256" key="6">
    <source>
        <dbReference type="ARBA" id="ARBA00022737"/>
    </source>
</evidence>
<evidence type="ECO:0000256" key="14">
    <source>
        <dbReference type="SAM" id="SignalP"/>
    </source>
</evidence>
<feature type="transmembrane region" description="Helical" evidence="13">
    <location>
        <begin position="376"/>
        <end position="396"/>
    </location>
</feature>
<dbReference type="InterPro" id="IPR032675">
    <property type="entry name" value="LRR_dom_sf"/>
</dbReference>
<comment type="similarity">
    <text evidence="2">Belongs to the immunoglobulin superfamily. AMIGO family.</text>
</comment>
<evidence type="ECO:0000256" key="2">
    <source>
        <dbReference type="ARBA" id="ARBA00005670"/>
    </source>
</evidence>
<dbReference type="PROSITE" id="PS51450">
    <property type="entry name" value="LRR"/>
    <property type="match status" value="1"/>
</dbReference>
<dbReference type="InterPro" id="IPR031283">
    <property type="entry name" value="AMIGO"/>
</dbReference>
<feature type="signal peptide" evidence="14">
    <location>
        <begin position="1"/>
        <end position="22"/>
    </location>
</feature>
<dbReference type="GO" id="GO:0016020">
    <property type="term" value="C:membrane"/>
    <property type="evidence" value="ECO:0007669"/>
    <property type="project" value="UniProtKB-SubCell"/>
</dbReference>
<dbReference type="Pfam" id="PF13855">
    <property type="entry name" value="LRR_8"/>
    <property type="match status" value="1"/>
</dbReference>
<accession>A0A3B3VKY0</accession>
<dbReference type="SUPFAM" id="SSF48726">
    <property type="entry name" value="Immunoglobulin"/>
    <property type="match status" value="1"/>
</dbReference>
<evidence type="ECO:0000256" key="8">
    <source>
        <dbReference type="ARBA" id="ARBA00022989"/>
    </source>
</evidence>
<dbReference type="InterPro" id="IPR003591">
    <property type="entry name" value="Leu-rich_rpt_typical-subtyp"/>
</dbReference>
<evidence type="ECO:0000256" key="13">
    <source>
        <dbReference type="SAM" id="Phobius"/>
    </source>
</evidence>
<sequence length="464" mass="53136">MTSEHFHVLFLLLFCVLHSSEQTCPSKCLCMSDTVRCSSVGLHKPPQSLPSFPANLDLSHNHITWLDPNTLTMMPRLEKLWMAHNEIRTLSHNLFRNVSGLRLLDLSSNRLQMVEQHYFHGLWRLEELRLFNNRITQVEDSSLSGLSSLKKVYFSFNQITHFPFFSIQDHTHPFLAMLDLSSNRMSSLPLDDVKALPQLVQQGLYTHNNSLICNCSMYAMFWHWNLREYNSIKDFTDEHTCNVDGDLQRPIRFFRDKRFFRNCTVERTVTEPVTVLLSDVVVFEGDRVRLDCQTSLSSTNLSFTWLSPSRGFITQSSMDDTLISMFPDGTLEIHATTISDSGMYLCTAVDIKQALNGTREVNVTVLLPAAEPFNTGYTTLIGCMVTLVLILAYLFLTPCRCSFCKQPPAHSNQGTLSCILSSFTREQPNIDTLKHVAFREHPIGEERIERTKKSIFCSNSFYLS</sequence>
<dbReference type="InterPro" id="IPR013783">
    <property type="entry name" value="Ig-like_fold"/>
</dbReference>
<dbReference type="Pfam" id="PF13927">
    <property type="entry name" value="Ig_3"/>
    <property type="match status" value="1"/>
</dbReference>
<keyword evidence="6" id="KW-0677">Repeat</keyword>
<dbReference type="GO" id="GO:0007155">
    <property type="term" value="P:cell adhesion"/>
    <property type="evidence" value="ECO:0007669"/>
    <property type="project" value="UniProtKB-KW"/>
</dbReference>
<keyword evidence="4 13" id="KW-0812">Transmembrane</keyword>
<dbReference type="InterPro" id="IPR003599">
    <property type="entry name" value="Ig_sub"/>
</dbReference>
<evidence type="ECO:0000256" key="9">
    <source>
        <dbReference type="ARBA" id="ARBA00023136"/>
    </source>
</evidence>
<evidence type="ECO:0000256" key="3">
    <source>
        <dbReference type="ARBA" id="ARBA00022614"/>
    </source>
</evidence>
<keyword evidence="8 13" id="KW-1133">Transmembrane helix</keyword>